<keyword evidence="2 8" id="KW-0808">Transferase</keyword>
<keyword evidence="6 8" id="KW-0443">Lipid metabolism</keyword>
<proteinExistence type="inferred from homology"/>
<keyword evidence="1 8" id="KW-0444">Lipid biosynthesis</keyword>
<dbReference type="GO" id="GO:0006633">
    <property type="term" value="P:fatty acid biosynthetic process"/>
    <property type="evidence" value="ECO:0007669"/>
    <property type="project" value="UniProtKB-UniRule"/>
</dbReference>
<organism evidence="10 11">
    <name type="scientific">Megamonas hypermegale</name>
    <dbReference type="NCBI Taxonomy" id="158847"/>
    <lineage>
        <taxon>Bacteria</taxon>
        <taxon>Bacillati</taxon>
        <taxon>Bacillota</taxon>
        <taxon>Negativicutes</taxon>
        <taxon>Selenomonadales</taxon>
        <taxon>Selenomonadaceae</taxon>
        <taxon>Megamonas</taxon>
    </lineage>
</organism>
<dbReference type="SUPFAM" id="SSF56214">
    <property type="entry name" value="4'-phosphopantetheinyl transferase"/>
    <property type="match status" value="1"/>
</dbReference>
<accession>A0A921L6T0</accession>
<evidence type="ECO:0000256" key="8">
    <source>
        <dbReference type="HAMAP-Rule" id="MF_00101"/>
    </source>
</evidence>
<dbReference type="GO" id="GO:0000287">
    <property type="term" value="F:magnesium ion binding"/>
    <property type="evidence" value="ECO:0007669"/>
    <property type="project" value="UniProtKB-UniRule"/>
</dbReference>
<sequence>MIKGTGVDIVEIKRIRQSLDNEKFINRIFTAQEQSYCNGRNIMRASSYAARFAAKEAVVKAFGTGMRGGTWQDIEIVVDEAGAPHVKLHGYFAYSATKRKIYNIFISLSHSKDYAIAQAILEG</sequence>
<comment type="cofactor">
    <cofactor evidence="8">
        <name>Mg(2+)</name>
        <dbReference type="ChEBI" id="CHEBI:18420"/>
    </cofactor>
</comment>
<dbReference type="NCBIfam" id="TIGR00556">
    <property type="entry name" value="pantethn_trn"/>
    <property type="match status" value="1"/>
</dbReference>
<dbReference type="HAMAP" id="MF_00101">
    <property type="entry name" value="AcpS"/>
    <property type="match status" value="1"/>
</dbReference>
<evidence type="ECO:0000256" key="3">
    <source>
        <dbReference type="ARBA" id="ARBA00022723"/>
    </source>
</evidence>
<dbReference type="InterPro" id="IPR004568">
    <property type="entry name" value="Ppantetheine-prot_Trfase_dom"/>
</dbReference>
<dbReference type="InterPro" id="IPR008278">
    <property type="entry name" value="4-PPantetheinyl_Trfase_dom"/>
</dbReference>
<name>A0A921L6T0_9FIRM</name>
<comment type="similarity">
    <text evidence="8">Belongs to the P-Pant transferase superfamily. AcpS family.</text>
</comment>
<reference evidence="10" key="2">
    <citation type="submission" date="2021-09" db="EMBL/GenBank/DDBJ databases">
        <authorList>
            <person name="Gilroy R."/>
        </authorList>
    </citation>
    <scope>NUCLEOTIDE SEQUENCE</scope>
    <source>
        <strain evidence="10">7318</strain>
    </source>
</reference>
<dbReference type="InterPro" id="IPR037143">
    <property type="entry name" value="4-PPantetheinyl_Trfase_dom_sf"/>
</dbReference>
<keyword evidence="7 8" id="KW-0275">Fatty acid biosynthesis</keyword>
<feature type="binding site" evidence="8">
    <location>
        <position position="8"/>
    </location>
    <ligand>
        <name>Mg(2+)</name>
        <dbReference type="ChEBI" id="CHEBI:18420"/>
    </ligand>
</feature>
<evidence type="ECO:0000256" key="1">
    <source>
        <dbReference type="ARBA" id="ARBA00022516"/>
    </source>
</evidence>
<evidence type="ECO:0000256" key="6">
    <source>
        <dbReference type="ARBA" id="ARBA00023098"/>
    </source>
</evidence>
<dbReference type="EMBL" id="DYVR01000009">
    <property type="protein sequence ID" value="HJF84105.1"/>
    <property type="molecule type" value="Genomic_DNA"/>
</dbReference>
<evidence type="ECO:0000256" key="7">
    <source>
        <dbReference type="ARBA" id="ARBA00023160"/>
    </source>
</evidence>
<dbReference type="Gene3D" id="3.90.470.20">
    <property type="entry name" value="4'-phosphopantetheinyl transferase domain"/>
    <property type="match status" value="1"/>
</dbReference>
<dbReference type="Proteomes" id="UP000780768">
    <property type="component" value="Unassembled WGS sequence"/>
</dbReference>
<feature type="domain" description="4'-phosphopantetheinyl transferase" evidence="9">
    <location>
        <begin position="5"/>
        <end position="117"/>
    </location>
</feature>
<keyword evidence="5 8" id="KW-0460">Magnesium</keyword>
<evidence type="ECO:0000313" key="11">
    <source>
        <dbReference type="Proteomes" id="UP000780768"/>
    </source>
</evidence>
<evidence type="ECO:0000313" key="10">
    <source>
        <dbReference type="EMBL" id="HJF84105.1"/>
    </source>
</evidence>
<dbReference type="AlphaFoldDB" id="A0A921L6T0"/>
<dbReference type="EC" id="2.7.8.7" evidence="8"/>
<keyword evidence="4 8" id="KW-0276">Fatty acid metabolism</keyword>
<dbReference type="Pfam" id="PF01648">
    <property type="entry name" value="ACPS"/>
    <property type="match status" value="1"/>
</dbReference>
<reference evidence="10" key="1">
    <citation type="journal article" date="2021" name="PeerJ">
        <title>Extensive microbial diversity within the chicken gut microbiome revealed by metagenomics and culture.</title>
        <authorList>
            <person name="Gilroy R."/>
            <person name="Ravi A."/>
            <person name="Getino M."/>
            <person name="Pursley I."/>
            <person name="Horton D.L."/>
            <person name="Alikhan N.F."/>
            <person name="Baker D."/>
            <person name="Gharbi K."/>
            <person name="Hall N."/>
            <person name="Watson M."/>
            <person name="Adriaenssens E.M."/>
            <person name="Foster-Nyarko E."/>
            <person name="Jarju S."/>
            <person name="Secka A."/>
            <person name="Antonio M."/>
            <person name="Oren A."/>
            <person name="Chaudhuri R.R."/>
            <person name="La Ragione R."/>
            <person name="Hildebrand F."/>
            <person name="Pallen M.J."/>
        </authorList>
    </citation>
    <scope>NUCLEOTIDE SEQUENCE</scope>
    <source>
        <strain evidence="10">7318</strain>
    </source>
</reference>
<keyword evidence="8" id="KW-0963">Cytoplasm</keyword>
<gene>
    <name evidence="8 10" type="primary">acpS</name>
    <name evidence="10" type="ORF">K8V65_00360</name>
</gene>
<evidence type="ECO:0000259" key="9">
    <source>
        <dbReference type="Pfam" id="PF01648"/>
    </source>
</evidence>
<keyword evidence="3 8" id="KW-0479">Metal-binding</keyword>
<evidence type="ECO:0000256" key="2">
    <source>
        <dbReference type="ARBA" id="ARBA00022679"/>
    </source>
</evidence>
<dbReference type="NCBIfam" id="TIGR00516">
    <property type="entry name" value="acpS"/>
    <property type="match status" value="1"/>
</dbReference>
<evidence type="ECO:0000256" key="5">
    <source>
        <dbReference type="ARBA" id="ARBA00022842"/>
    </source>
</evidence>
<comment type="function">
    <text evidence="8">Transfers the 4'-phosphopantetheine moiety from coenzyme A to a Ser of acyl-carrier-protein.</text>
</comment>
<feature type="binding site" evidence="8">
    <location>
        <position position="56"/>
    </location>
    <ligand>
        <name>Mg(2+)</name>
        <dbReference type="ChEBI" id="CHEBI:18420"/>
    </ligand>
</feature>
<dbReference type="GO" id="GO:0005737">
    <property type="term" value="C:cytoplasm"/>
    <property type="evidence" value="ECO:0007669"/>
    <property type="project" value="UniProtKB-SubCell"/>
</dbReference>
<comment type="caution">
    <text evidence="10">The sequence shown here is derived from an EMBL/GenBank/DDBJ whole genome shotgun (WGS) entry which is preliminary data.</text>
</comment>
<dbReference type="GO" id="GO:0008897">
    <property type="term" value="F:holo-[acyl-carrier-protein] synthase activity"/>
    <property type="evidence" value="ECO:0007669"/>
    <property type="project" value="UniProtKB-UniRule"/>
</dbReference>
<evidence type="ECO:0000256" key="4">
    <source>
        <dbReference type="ARBA" id="ARBA00022832"/>
    </source>
</evidence>
<dbReference type="InterPro" id="IPR002582">
    <property type="entry name" value="ACPS"/>
</dbReference>
<comment type="subcellular location">
    <subcellularLocation>
        <location evidence="8">Cytoplasm</location>
    </subcellularLocation>
</comment>
<comment type="catalytic activity">
    <reaction evidence="8">
        <text>apo-[ACP] + CoA = holo-[ACP] + adenosine 3',5'-bisphosphate + H(+)</text>
        <dbReference type="Rhea" id="RHEA:12068"/>
        <dbReference type="Rhea" id="RHEA-COMP:9685"/>
        <dbReference type="Rhea" id="RHEA-COMP:9690"/>
        <dbReference type="ChEBI" id="CHEBI:15378"/>
        <dbReference type="ChEBI" id="CHEBI:29999"/>
        <dbReference type="ChEBI" id="CHEBI:57287"/>
        <dbReference type="ChEBI" id="CHEBI:58343"/>
        <dbReference type="ChEBI" id="CHEBI:64479"/>
        <dbReference type="EC" id="2.7.8.7"/>
    </reaction>
</comment>
<protein>
    <recommendedName>
        <fullName evidence="8">Holo-[acyl-carrier-protein] synthase</fullName>
        <shortName evidence="8">Holo-ACP synthase</shortName>
        <ecNumber evidence="8">2.7.8.7</ecNumber>
    </recommendedName>
    <alternativeName>
        <fullName evidence="8">4'-phosphopantetheinyl transferase AcpS</fullName>
    </alternativeName>
</protein>